<dbReference type="Proteomes" id="UP000184476">
    <property type="component" value="Unassembled WGS sequence"/>
</dbReference>
<dbReference type="PANTHER" id="PTHR30050:SF8">
    <property type="entry name" value="PRIMOSOMAL PROTEIN DNAI"/>
    <property type="match status" value="1"/>
</dbReference>
<dbReference type="PANTHER" id="PTHR30050">
    <property type="entry name" value="CHROMOSOMAL REPLICATION INITIATOR PROTEIN DNAA"/>
    <property type="match status" value="1"/>
</dbReference>
<dbReference type="GO" id="GO:0006260">
    <property type="term" value="P:DNA replication"/>
    <property type="evidence" value="ECO:0007669"/>
    <property type="project" value="TreeGrafter"/>
</dbReference>
<feature type="domain" description="AAA+ ATPase" evidence="1">
    <location>
        <begin position="158"/>
        <end position="303"/>
    </location>
</feature>
<dbReference type="Pfam" id="PF07319">
    <property type="entry name" value="DnaI_N"/>
    <property type="match status" value="1"/>
</dbReference>
<organism evidence="2 3">
    <name type="scientific">Seinonella peptonophila</name>
    <dbReference type="NCBI Taxonomy" id="112248"/>
    <lineage>
        <taxon>Bacteria</taxon>
        <taxon>Bacillati</taxon>
        <taxon>Bacillota</taxon>
        <taxon>Bacilli</taxon>
        <taxon>Bacillales</taxon>
        <taxon>Thermoactinomycetaceae</taxon>
        <taxon>Seinonella</taxon>
    </lineage>
</organism>
<dbReference type="RefSeq" id="WP_073154172.1">
    <property type="nucleotide sequence ID" value="NZ_FQVL01000003.1"/>
</dbReference>
<dbReference type="Gene3D" id="3.40.50.300">
    <property type="entry name" value="P-loop containing nucleotide triphosphate hydrolases"/>
    <property type="match status" value="1"/>
</dbReference>
<dbReference type="STRING" id="112248.SAMN05444392_10374"/>
<protein>
    <submittedName>
        <fullName evidence="2">Primosomal protein DnaI</fullName>
    </submittedName>
</protein>
<dbReference type="OrthoDB" id="61127at2"/>
<evidence type="ECO:0000259" key="1">
    <source>
        <dbReference type="SMART" id="SM00382"/>
    </source>
</evidence>
<dbReference type="SUPFAM" id="SSF52540">
    <property type="entry name" value="P-loop containing nucleoside triphosphate hydrolases"/>
    <property type="match status" value="1"/>
</dbReference>
<dbReference type="InterPro" id="IPR027417">
    <property type="entry name" value="P-loop_NTPase"/>
</dbReference>
<keyword evidence="3" id="KW-1185">Reference proteome</keyword>
<proteinExistence type="predicted"/>
<dbReference type="SMART" id="SM00382">
    <property type="entry name" value="AAA"/>
    <property type="match status" value="1"/>
</dbReference>
<dbReference type="InterPro" id="IPR002611">
    <property type="entry name" value="IstB_ATP-bd"/>
</dbReference>
<sequence>MKKIAQVVSPKWKERIDQQKIHQQIDQLENHPLIADIKRKHPSLHRKQIHASYSQLTQYIEERTNCQQCPGLEKCPNLVKGHYPQIQFYGSYFSLQMTECDYRRQEREARQRAMLIRCHQIPPDIQQATFRSIEQSQTRGQAIRAALAFCMQITNGEKPKGLYFYGSFGVGKSYIAGAIVNELAENGISSVMMHMSALSVEMKESISEQNVSSKITALSEVPVLVLDDIGSENISPWLRDDILSIIFHQRMTNQLPTIYTSNLSLDELHDYFSYTQKGGTESVKGARIMERIRPFVTPIYLKGKNRRYS</sequence>
<dbReference type="InterPro" id="IPR003593">
    <property type="entry name" value="AAA+_ATPase"/>
</dbReference>
<evidence type="ECO:0000313" key="2">
    <source>
        <dbReference type="EMBL" id="SHE77121.1"/>
    </source>
</evidence>
<gene>
    <name evidence="2" type="ORF">SAMN05444392_10374</name>
</gene>
<dbReference type="CDD" id="cd00009">
    <property type="entry name" value="AAA"/>
    <property type="match status" value="1"/>
</dbReference>
<dbReference type="GO" id="GO:0005524">
    <property type="term" value="F:ATP binding"/>
    <property type="evidence" value="ECO:0007669"/>
    <property type="project" value="InterPro"/>
</dbReference>
<evidence type="ECO:0000313" key="3">
    <source>
        <dbReference type="Proteomes" id="UP000184476"/>
    </source>
</evidence>
<dbReference type="AlphaFoldDB" id="A0A1M4W782"/>
<reference evidence="2 3" key="1">
    <citation type="submission" date="2016-11" db="EMBL/GenBank/DDBJ databases">
        <authorList>
            <person name="Jaros S."/>
            <person name="Januszkiewicz K."/>
            <person name="Wedrychowicz H."/>
        </authorList>
    </citation>
    <scope>NUCLEOTIDE SEQUENCE [LARGE SCALE GENOMIC DNA]</scope>
    <source>
        <strain evidence="2 3">DSM 44666</strain>
    </source>
</reference>
<dbReference type="NCBIfam" id="NF006505">
    <property type="entry name" value="PRK08939.1"/>
    <property type="match status" value="1"/>
</dbReference>
<name>A0A1M4W782_9BACL</name>
<dbReference type="Pfam" id="PF01695">
    <property type="entry name" value="IstB_IS21"/>
    <property type="match status" value="1"/>
</dbReference>
<accession>A0A1M4W782</accession>
<dbReference type="InterPro" id="IPR009928">
    <property type="entry name" value="DnaI_N"/>
</dbReference>
<dbReference type="EMBL" id="FQVL01000003">
    <property type="protein sequence ID" value="SHE77121.1"/>
    <property type="molecule type" value="Genomic_DNA"/>
</dbReference>